<evidence type="ECO:0000256" key="6">
    <source>
        <dbReference type="ARBA" id="ARBA00022679"/>
    </source>
</evidence>
<dbReference type="Pfam" id="PF03007">
    <property type="entry name" value="WS_DGAT_cat"/>
    <property type="match status" value="1"/>
</dbReference>
<feature type="domain" description="O-acyltransferase WSD1-like N-terminal" evidence="11">
    <location>
        <begin position="14"/>
        <end position="275"/>
    </location>
</feature>
<evidence type="ECO:0000256" key="5">
    <source>
        <dbReference type="ARBA" id="ARBA00022516"/>
    </source>
</evidence>
<reference evidence="13 14" key="1">
    <citation type="journal article" date="2017" name="Poromechanics V (2013)">
        <title>Genomic Characterization of the Arsenic-Tolerant Actinobacterium, &lt;i&gt;Rhodococcus erythropolis&lt;/i&gt; S43.</title>
        <authorList>
            <person name="Retamal-Morales G."/>
            <person name="Mehnert M."/>
            <person name="Schwabe R."/>
            <person name="Tischler D."/>
            <person name="Schloemann M."/>
            <person name="Levican G.J."/>
        </authorList>
    </citation>
    <scope>NUCLEOTIDE SEQUENCE [LARGE SCALE GENOMIC DNA]</scope>
    <source>
        <strain evidence="13 14">S43</strain>
    </source>
</reference>
<dbReference type="EMBL" id="MRBO01000627">
    <property type="protein sequence ID" value="KAB2582870.1"/>
    <property type="molecule type" value="Genomic_DNA"/>
</dbReference>
<gene>
    <name evidence="13" type="ORF">BS297_23520</name>
</gene>
<name>A0A0C2WGT2_RHOER</name>
<accession>A0A0C2WGT2</accession>
<comment type="caution">
    <text evidence="13">The sequence shown here is derived from an EMBL/GenBank/DDBJ whole genome shotgun (WGS) entry which is preliminary data.</text>
</comment>
<organism evidence="13 14">
    <name type="scientific">Rhodococcus erythropolis</name>
    <name type="common">Arthrobacter picolinophilus</name>
    <dbReference type="NCBI Taxonomy" id="1833"/>
    <lineage>
        <taxon>Bacteria</taxon>
        <taxon>Bacillati</taxon>
        <taxon>Actinomycetota</taxon>
        <taxon>Actinomycetes</taxon>
        <taxon>Mycobacteriales</taxon>
        <taxon>Nocardiaceae</taxon>
        <taxon>Rhodococcus</taxon>
        <taxon>Rhodococcus erythropolis group</taxon>
    </lineage>
</organism>
<evidence type="ECO:0000256" key="4">
    <source>
        <dbReference type="ARBA" id="ARBA00013244"/>
    </source>
</evidence>
<keyword evidence="7" id="KW-0319">Glycerol metabolism</keyword>
<comment type="pathway">
    <text evidence="2">Lipid metabolism.</text>
</comment>
<protein>
    <recommendedName>
        <fullName evidence="4">diacylglycerol O-acyltransferase</fullName>
        <ecNumber evidence="4">2.3.1.20</ecNumber>
    </recommendedName>
</protein>
<dbReference type="AlphaFoldDB" id="A0A0C2WGT2"/>
<comment type="catalytic activity">
    <reaction evidence="10">
        <text>an acyl-CoA + a 1,2-diacyl-sn-glycerol = a triacyl-sn-glycerol + CoA</text>
        <dbReference type="Rhea" id="RHEA:10868"/>
        <dbReference type="ChEBI" id="CHEBI:17815"/>
        <dbReference type="ChEBI" id="CHEBI:57287"/>
        <dbReference type="ChEBI" id="CHEBI:58342"/>
        <dbReference type="ChEBI" id="CHEBI:64615"/>
        <dbReference type="EC" id="2.3.1.20"/>
    </reaction>
</comment>
<dbReference type="GO" id="GO:0001666">
    <property type="term" value="P:response to hypoxia"/>
    <property type="evidence" value="ECO:0007669"/>
    <property type="project" value="TreeGrafter"/>
</dbReference>
<dbReference type="Proteomes" id="UP000325576">
    <property type="component" value="Unassembled WGS sequence"/>
</dbReference>
<evidence type="ECO:0000313" key="13">
    <source>
        <dbReference type="EMBL" id="KAB2582870.1"/>
    </source>
</evidence>
<dbReference type="Pfam" id="PF06974">
    <property type="entry name" value="WS_DGAT_C"/>
    <property type="match status" value="1"/>
</dbReference>
<keyword evidence="8" id="KW-0443">Lipid metabolism</keyword>
<evidence type="ECO:0000256" key="7">
    <source>
        <dbReference type="ARBA" id="ARBA00022798"/>
    </source>
</evidence>
<keyword evidence="5" id="KW-0444">Lipid biosynthesis</keyword>
<feature type="domain" description="O-acyltransferase WSD1 C-terminal" evidence="12">
    <location>
        <begin position="317"/>
        <end position="465"/>
    </location>
</feature>
<dbReference type="PANTHER" id="PTHR31650">
    <property type="entry name" value="O-ACYLTRANSFERASE (WSD1-LIKE) FAMILY PROTEIN"/>
    <property type="match status" value="1"/>
</dbReference>
<comment type="pathway">
    <text evidence="1">Glycerolipid metabolism; triacylglycerol biosynthesis.</text>
</comment>
<evidence type="ECO:0000256" key="2">
    <source>
        <dbReference type="ARBA" id="ARBA00005189"/>
    </source>
</evidence>
<dbReference type="GO" id="GO:0051701">
    <property type="term" value="P:biological process involved in interaction with host"/>
    <property type="evidence" value="ECO:0007669"/>
    <property type="project" value="TreeGrafter"/>
</dbReference>
<dbReference type="PANTHER" id="PTHR31650:SF1">
    <property type="entry name" value="WAX ESTER SYNTHASE_DIACYLGLYCEROL ACYLTRANSFERASE 4-RELATED"/>
    <property type="match status" value="1"/>
</dbReference>
<dbReference type="GO" id="GO:0006071">
    <property type="term" value="P:glycerol metabolic process"/>
    <property type="evidence" value="ECO:0007669"/>
    <property type="project" value="UniProtKB-KW"/>
</dbReference>
<keyword evidence="6 13" id="KW-0808">Transferase</keyword>
<dbReference type="GO" id="GO:0005886">
    <property type="term" value="C:plasma membrane"/>
    <property type="evidence" value="ECO:0007669"/>
    <property type="project" value="TreeGrafter"/>
</dbReference>
<evidence type="ECO:0000256" key="8">
    <source>
        <dbReference type="ARBA" id="ARBA00023098"/>
    </source>
</evidence>
<evidence type="ECO:0000256" key="3">
    <source>
        <dbReference type="ARBA" id="ARBA00009587"/>
    </source>
</evidence>
<comment type="similarity">
    <text evidence="3">Belongs to the long-chain O-acyltransferase family.</text>
</comment>
<evidence type="ECO:0000259" key="12">
    <source>
        <dbReference type="Pfam" id="PF06974"/>
    </source>
</evidence>
<proteinExistence type="inferred from homology"/>
<dbReference type="GO" id="GO:0004144">
    <property type="term" value="F:diacylglycerol O-acyltransferase activity"/>
    <property type="evidence" value="ECO:0007669"/>
    <property type="project" value="UniProtKB-EC"/>
</dbReference>
<dbReference type="GO" id="GO:0071731">
    <property type="term" value="P:response to nitric oxide"/>
    <property type="evidence" value="ECO:0007669"/>
    <property type="project" value="TreeGrafter"/>
</dbReference>
<dbReference type="EC" id="2.3.1.20" evidence="4"/>
<sequence length="481" mass="52313">MIFRNSLPAAVSQMGPRDAEFVYNESGGHLSHMVCAYFFDTTGHPLAEMTHDDAVRWITERFGYWPLFTSRLQRVPLDLDYPYWVPADFDVDDHVHVHRAPVAGWAPVRELLGRSLGEPMDLSRPPWELHVMTGVGGIDELPGNLTLIMLKTHHGAGDGLAIRDLTNLLFSGPPKPETKRAGSGLSSLDLIGRTVVGLPGQAIRFGRGLSVTKVAAETVREAEEAGELPTYSADRLPTRFNGVLGGDITIDFLTLDGADIKAIRAAVPDVTVNDIFLTVVAGALDAYLSEKGEKSASGLAAMVPRSMRKIAEWESANQLALLTVDLHTDVEDPVERLTRIRDSALRAKGRSSHPAVRRYGTRIETSPAALLRLTGLSRRLNKLDPSHKVIQNTTISNVPVSVDGNVFEGAPAVAVLGGQAPVDGDILRHFLIAARGGSLTLNVIVSQETMPDIEHYVELLRVGFTTLLQAVSDQNREVGER</sequence>
<evidence type="ECO:0000259" key="11">
    <source>
        <dbReference type="Pfam" id="PF03007"/>
    </source>
</evidence>
<evidence type="ECO:0000256" key="10">
    <source>
        <dbReference type="ARBA" id="ARBA00048109"/>
    </source>
</evidence>
<dbReference type="InterPro" id="IPR004255">
    <property type="entry name" value="O-acyltransferase_WSD1_N"/>
</dbReference>
<dbReference type="GO" id="GO:0019432">
    <property type="term" value="P:triglyceride biosynthetic process"/>
    <property type="evidence" value="ECO:0007669"/>
    <property type="project" value="UniProtKB-UniPathway"/>
</dbReference>
<evidence type="ECO:0000313" key="14">
    <source>
        <dbReference type="Proteomes" id="UP000325576"/>
    </source>
</evidence>
<evidence type="ECO:0000256" key="9">
    <source>
        <dbReference type="ARBA" id="ARBA00023315"/>
    </source>
</evidence>
<evidence type="ECO:0000256" key="1">
    <source>
        <dbReference type="ARBA" id="ARBA00004771"/>
    </source>
</evidence>
<dbReference type="UniPathway" id="UPA00282"/>
<keyword evidence="9 13" id="KW-0012">Acyltransferase</keyword>
<dbReference type="InterPro" id="IPR045034">
    <property type="entry name" value="O-acyltransferase_WSD1-like"/>
</dbReference>
<dbReference type="InterPro" id="IPR009721">
    <property type="entry name" value="O-acyltransferase_WSD1_C"/>
</dbReference>